<sequence>MSKNHPRQNLGDTPEGRRPDPLECTLRSQPRSPYYSQPFSIIWLAIRGDGTHPVQLMGWVISRYSQWVFQYCSNPRILRLAGMVLGTGLIAGSGLISWLFIQVADRWHPVLSLTIETLLLASCFAGRSLRQAAIDVLKPLTAGELEMARQKLSLYVGRDTEKLSPSEIFRALLETVSENTVDGVTAPSFCDRGRIDSRRQLPTLSDRLQSRQHPRLNGWLSRTPFTDIGWFSAKLEDALTWLPCRLTVLTLALISGKPRQVWQICQRDAPQDPSPNSGWSESAYAAILGVQLGGTNTYRGKIKTKPLLGDPINPITPETLNRAFTLTRHCFLLWLAAFLVLKGVLSVKC</sequence>
<name>A0ACD5GWL1_9CYAN</name>
<evidence type="ECO:0000313" key="2">
    <source>
        <dbReference type="Proteomes" id="UP000095472"/>
    </source>
</evidence>
<reference evidence="1 2" key="1">
    <citation type="journal article" date="2016" name="Genome Announc.">
        <title>Draft Genome Sequence of the Thermotolerant Cyanobacterium Desertifilum sp. IPPAS B-1220.</title>
        <authorList>
            <person name="Mironov K.S."/>
            <person name="Sinetova M.A."/>
            <person name="Bolatkhan K."/>
            <person name="Zayadan B.K."/>
            <person name="Ustinova V.V."/>
            <person name="Kupriyanova E.V."/>
            <person name="Skrypnik A.N."/>
            <person name="Gogoleva N.E."/>
            <person name="Gogolev Y.V."/>
            <person name="Los D.A."/>
        </authorList>
    </citation>
    <scope>NUCLEOTIDE SEQUENCE [LARGE SCALE GENOMIC DNA]</scope>
    <source>
        <strain evidence="1 2">IPPAS B-1220</strain>
    </source>
</reference>
<proteinExistence type="predicted"/>
<accession>A0ACD5GWL1</accession>
<dbReference type="EMBL" id="CP182909">
    <property type="protein sequence ID" value="XPM65262.1"/>
    <property type="molecule type" value="Genomic_DNA"/>
</dbReference>
<gene>
    <name evidence="1" type="ORF">BH720_005735</name>
</gene>
<evidence type="ECO:0000313" key="1">
    <source>
        <dbReference type="EMBL" id="XPM65262.1"/>
    </source>
</evidence>
<dbReference type="Proteomes" id="UP000095472">
    <property type="component" value="Chromosome"/>
</dbReference>
<protein>
    <submittedName>
        <fullName evidence="1">Cobalamin biosynthesis protein CobD/CbiB</fullName>
    </submittedName>
</protein>
<keyword evidence="2" id="KW-1185">Reference proteome</keyword>
<organism evidence="1 2">
    <name type="scientific">Desertifilum tharense IPPAS B-1220</name>
    <dbReference type="NCBI Taxonomy" id="1781255"/>
    <lineage>
        <taxon>Bacteria</taxon>
        <taxon>Bacillati</taxon>
        <taxon>Cyanobacteriota</taxon>
        <taxon>Cyanophyceae</taxon>
        <taxon>Desertifilales</taxon>
        <taxon>Desertifilaceae</taxon>
        <taxon>Desertifilum</taxon>
    </lineage>
</organism>